<evidence type="ECO:0000256" key="1">
    <source>
        <dbReference type="SAM" id="Phobius"/>
    </source>
</evidence>
<comment type="caution">
    <text evidence="2">The sequence shown here is derived from an EMBL/GenBank/DDBJ whole genome shotgun (WGS) entry which is preliminary data.</text>
</comment>
<proteinExistence type="predicted"/>
<gene>
    <name evidence="2" type="ORF">ACJMK2_026189</name>
</gene>
<dbReference type="Proteomes" id="UP001634394">
    <property type="component" value="Unassembled WGS sequence"/>
</dbReference>
<evidence type="ECO:0000313" key="2">
    <source>
        <dbReference type="EMBL" id="KAL3886180.1"/>
    </source>
</evidence>
<sequence length="513" mass="59104">MDLIYFAMEIFVLFNAKKSVECDNEDIVAIAGCNISLTWILPITRQNLLTITINNSYERSVATVSADTNCRVRDNSSMICSITSSDDGLNVVLNIFNVIAEQGGNYTLWKKGLVPQKYSNTYIKLVVIGKPKIVKVWKPILGLPFQMTCKTTYEQKHYWYRWKINDIESTAVYNDNSHNISSLGMNDKYNNVTCQVCLNETAGKLSSVTCENDGCSIDSDPYTIQVLYGPDNVPLSREERHFYLKEHDIFAIDCFANCYPNCIFWWKGRVIIENQTLYIIFETRMAGQYACHVTNQETNITLVSDPITLYWDKRDIRPKQFWMATVIVFVLLLINGLLMLVIIWRRNTAILIDSRTLTQAFVRKTHSEDSKRELKSNMQPTPIRSTKVRACRRKTRLESPYDSPEVNLRPHPQEEHYNDIEEDLSDDDFSIDILFHDNSEKRGQFTKQKQYDYAYSIDTCHTEAANLNAADETKLTTSSDRACIIETFPDEVNDERGTDHAYLTVIDDHVNSM</sequence>
<evidence type="ECO:0000313" key="3">
    <source>
        <dbReference type="Proteomes" id="UP001634394"/>
    </source>
</evidence>
<accession>A0ABD3XMJ2</accession>
<keyword evidence="1" id="KW-1133">Transmembrane helix</keyword>
<name>A0ABD3XMJ2_SINWO</name>
<keyword evidence="3" id="KW-1185">Reference proteome</keyword>
<evidence type="ECO:0008006" key="4">
    <source>
        <dbReference type="Google" id="ProtNLM"/>
    </source>
</evidence>
<keyword evidence="1" id="KW-0812">Transmembrane</keyword>
<keyword evidence="1" id="KW-0472">Membrane</keyword>
<feature type="transmembrane region" description="Helical" evidence="1">
    <location>
        <begin position="321"/>
        <end position="344"/>
    </location>
</feature>
<reference evidence="2 3" key="1">
    <citation type="submission" date="2024-11" db="EMBL/GenBank/DDBJ databases">
        <title>Chromosome-level genome assembly of the freshwater bivalve Anodonta woodiana.</title>
        <authorList>
            <person name="Chen X."/>
        </authorList>
    </citation>
    <scope>NUCLEOTIDE SEQUENCE [LARGE SCALE GENOMIC DNA]</scope>
    <source>
        <strain evidence="2">MN2024</strain>
        <tissue evidence="2">Gills</tissue>
    </source>
</reference>
<dbReference type="EMBL" id="JBJQND010000002">
    <property type="protein sequence ID" value="KAL3886180.1"/>
    <property type="molecule type" value="Genomic_DNA"/>
</dbReference>
<protein>
    <recommendedName>
        <fullName evidence="4">Ig-like domain-containing protein</fullName>
    </recommendedName>
</protein>
<organism evidence="2 3">
    <name type="scientific">Sinanodonta woodiana</name>
    <name type="common">Chinese pond mussel</name>
    <name type="synonym">Anodonta woodiana</name>
    <dbReference type="NCBI Taxonomy" id="1069815"/>
    <lineage>
        <taxon>Eukaryota</taxon>
        <taxon>Metazoa</taxon>
        <taxon>Spiralia</taxon>
        <taxon>Lophotrochozoa</taxon>
        <taxon>Mollusca</taxon>
        <taxon>Bivalvia</taxon>
        <taxon>Autobranchia</taxon>
        <taxon>Heteroconchia</taxon>
        <taxon>Palaeoheterodonta</taxon>
        <taxon>Unionida</taxon>
        <taxon>Unionoidea</taxon>
        <taxon>Unionidae</taxon>
        <taxon>Unioninae</taxon>
        <taxon>Sinanodonta</taxon>
    </lineage>
</organism>
<dbReference type="AlphaFoldDB" id="A0ABD3XMJ2"/>